<dbReference type="EMBL" id="KZ107843">
    <property type="protein sequence ID" value="OSS49488.1"/>
    <property type="molecule type" value="Genomic_DNA"/>
</dbReference>
<reference evidence="1 2" key="1">
    <citation type="journal article" date="2017" name="Genome Announc.">
        <title>Genome sequence of the saprophytic ascomycete Epicoccum nigrum ICMP 19927 strain isolated from New Zealand.</title>
        <authorList>
            <person name="Fokin M."/>
            <person name="Fleetwood D."/>
            <person name="Weir B.S."/>
            <person name="Villas-Boas S.G."/>
        </authorList>
    </citation>
    <scope>NUCLEOTIDE SEQUENCE [LARGE SCALE GENOMIC DNA]</scope>
    <source>
        <strain evidence="1 2">ICMP 19927</strain>
    </source>
</reference>
<evidence type="ECO:0000313" key="2">
    <source>
        <dbReference type="Proteomes" id="UP000193240"/>
    </source>
</evidence>
<dbReference type="AlphaFoldDB" id="A0A1Y2M2Q6"/>
<sequence length="140" mass="15706">MAQHVASHKKETSSPYICQYNECGVHHADLYRLAMHEERCQYRVVRSRQTCYRFAVTEAADRGEPATVIIVVRSSSHLPKSWFAHTKTIQQGLPVIGPSIAKEFADLTGIEPRSCVLHSCSDCATGIVHDGAFLERWFAC</sequence>
<organism evidence="1 2">
    <name type="scientific">Epicoccum nigrum</name>
    <name type="common">Soil fungus</name>
    <name type="synonym">Epicoccum purpurascens</name>
    <dbReference type="NCBI Taxonomy" id="105696"/>
    <lineage>
        <taxon>Eukaryota</taxon>
        <taxon>Fungi</taxon>
        <taxon>Dikarya</taxon>
        <taxon>Ascomycota</taxon>
        <taxon>Pezizomycotina</taxon>
        <taxon>Dothideomycetes</taxon>
        <taxon>Pleosporomycetidae</taxon>
        <taxon>Pleosporales</taxon>
        <taxon>Pleosporineae</taxon>
        <taxon>Didymellaceae</taxon>
        <taxon>Epicoccum</taxon>
    </lineage>
</organism>
<gene>
    <name evidence="1" type="ORF">B5807_06191</name>
</gene>
<protein>
    <submittedName>
        <fullName evidence="1">Uncharacterized protein</fullName>
    </submittedName>
</protein>
<accession>A0A1Y2M2Q6</accession>
<proteinExistence type="predicted"/>
<evidence type="ECO:0000313" key="1">
    <source>
        <dbReference type="EMBL" id="OSS49488.1"/>
    </source>
</evidence>
<name>A0A1Y2M2Q6_EPING</name>
<keyword evidence="2" id="KW-1185">Reference proteome</keyword>
<dbReference type="InParanoid" id="A0A1Y2M2Q6"/>
<dbReference type="Proteomes" id="UP000193240">
    <property type="component" value="Unassembled WGS sequence"/>
</dbReference>